<evidence type="ECO:0000259" key="2">
    <source>
        <dbReference type="Pfam" id="PF13229"/>
    </source>
</evidence>
<feature type="transmembrane region" description="Helical" evidence="1">
    <location>
        <begin position="6"/>
        <end position="26"/>
    </location>
</feature>
<dbReference type="InterPro" id="IPR024453">
    <property type="entry name" value="Peptidase_C92"/>
</dbReference>
<dbReference type="Gene3D" id="3.90.1720.10">
    <property type="entry name" value="endopeptidase domain like (from Nostoc punctiforme)"/>
    <property type="match status" value="1"/>
</dbReference>
<evidence type="ECO:0000313" key="3">
    <source>
        <dbReference type="EMBL" id="PIR05066.1"/>
    </source>
</evidence>
<gene>
    <name evidence="3" type="ORF">COV57_01065</name>
</gene>
<keyword evidence="1" id="KW-0472">Membrane</keyword>
<proteinExistence type="predicted"/>
<dbReference type="SUPFAM" id="SSF54001">
    <property type="entry name" value="Cysteine proteinases"/>
    <property type="match status" value="1"/>
</dbReference>
<dbReference type="Proteomes" id="UP000229893">
    <property type="component" value="Unassembled WGS sequence"/>
</dbReference>
<dbReference type="EMBL" id="PCWO01000016">
    <property type="protein sequence ID" value="PIR05066.1"/>
    <property type="molecule type" value="Genomic_DNA"/>
</dbReference>
<comment type="caution">
    <text evidence="3">The sequence shown here is derived from an EMBL/GenBank/DDBJ whole genome shotgun (WGS) entry which is preliminary data.</text>
</comment>
<organism evidence="3 4">
    <name type="scientific">Candidatus Liptonbacteria bacterium CG11_big_fil_rev_8_21_14_0_20_35_14</name>
    <dbReference type="NCBI Taxonomy" id="1974634"/>
    <lineage>
        <taxon>Bacteria</taxon>
        <taxon>Candidatus Liptoniibacteriota</taxon>
    </lineage>
</organism>
<dbReference type="InterPro" id="IPR011050">
    <property type="entry name" value="Pectin_lyase_fold/virulence"/>
</dbReference>
<dbReference type="InterPro" id="IPR038765">
    <property type="entry name" value="Papain-like_cys_pep_sf"/>
</dbReference>
<dbReference type="NCBIfam" id="TIGR03804">
    <property type="entry name" value="para_beta_helix"/>
    <property type="match status" value="1"/>
</dbReference>
<dbReference type="Pfam" id="PF13229">
    <property type="entry name" value="Beta_helix"/>
    <property type="match status" value="1"/>
</dbReference>
<dbReference type="Pfam" id="PF05708">
    <property type="entry name" value="Peptidase_C92"/>
    <property type="match status" value="1"/>
</dbReference>
<dbReference type="AlphaFoldDB" id="A0A2H0NAD5"/>
<keyword evidence="1" id="KW-0812">Transmembrane</keyword>
<dbReference type="InterPro" id="IPR022441">
    <property type="entry name" value="Para_beta_helix_rpt-2"/>
</dbReference>
<protein>
    <recommendedName>
        <fullName evidence="2">Right handed beta helix domain-containing protein</fullName>
    </recommendedName>
</protein>
<dbReference type="InterPro" id="IPR012334">
    <property type="entry name" value="Pectin_lyas_fold"/>
</dbReference>
<reference evidence="3 4" key="1">
    <citation type="submission" date="2017-09" db="EMBL/GenBank/DDBJ databases">
        <title>Depth-based differentiation of microbial function through sediment-hosted aquifers and enrichment of novel symbionts in the deep terrestrial subsurface.</title>
        <authorList>
            <person name="Probst A.J."/>
            <person name="Ladd B."/>
            <person name="Jarett J.K."/>
            <person name="Geller-Mcgrath D.E."/>
            <person name="Sieber C.M."/>
            <person name="Emerson J.B."/>
            <person name="Anantharaman K."/>
            <person name="Thomas B.C."/>
            <person name="Malmstrom R."/>
            <person name="Stieglmeier M."/>
            <person name="Klingl A."/>
            <person name="Woyke T."/>
            <person name="Ryan C.M."/>
            <person name="Banfield J.F."/>
        </authorList>
    </citation>
    <scope>NUCLEOTIDE SEQUENCE [LARGE SCALE GENOMIC DNA]</scope>
    <source>
        <strain evidence="3">CG11_big_fil_rev_8_21_14_0_20_35_14</strain>
    </source>
</reference>
<feature type="domain" description="Right handed beta helix" evidence="2">
    <location>
        <begin position="349"/>
        <end position="426"/>
    </location>
</feature>
<dbReference type="InterPro" id="IPR039448">
    <property type="entry name" value="Beta_helix"/>
</dbReference>
<evidence type="ECO:0000256" key="1">
    <source>
        <dbReference type="SAM" id="Phobius"/>
    </source>
</evidence>
<name>A0A2H0NAD5_9BACT</name>
<evidence type="ECO:0000313" key="4">
    <source>
        <dbReference type="Proteomes" id="UP000229893"/>
    </source>
</evidence>
<keyword evidence="1" id="KW-1133">Transmembrane helix</keyword>
<dbReference type="Gene3D" id="2.160.20.10">
    <property type="entry name" value="Single-stranded right-handed beta-helix, Pectin lyase-like"/>
    <property type="match status" value="1"/>
</dbReference>
<dbReference type="SUPFAM" id="SSF51126">
    <property type="entry name" value="Pectin lyase-like"/>
    <property type="match status" value="1"/>
</dbReference>
<sequence>MNYYKLLNVLLVIIFLFCIYCIKSVAEPFKSVKDWRVDIKRGDILYDPNGWELDIFNVLEKLPWFEPILTGHIGIYVGDIVSGDIVWPRQVVEASFVGGEVYNIGVETWDYPNVKEAWILRPKATTEQINKALSFIFKQVGKKYSIDYRSSQVNSDVNNESWYCSELVWAAYKSAGVELIDFGRQEGKILDVYVSPHDIFADNDVNGVGYHGEISPIPNDAYRAHNKTLSRSYFSISEALADARPNNKIEITEGGYLELLEIKTSGMQLTALNKSRQGIAETVVRSVEKKGVLNKKLGEFMASYFGSTWDPRESSIIISTPQVMVDGITFTGAWGGENLNDIEDWSQVNAGVKINSEANNCTISNCIIFNNPFGIAVRDSSQHNFSQNFITYNTHGIAMLRVYDTEIYRNEIENSFERGIVAIEKEEDCATLSVIKDSQDTQGEEVAVEIRSLRDNKLPSSFVEDYYRYSSEILRVINNNSNLKEEAVSLYSKLKPLVLDNDLKFSLEKKEELVSFLENLKFEVKKEEAKAFLDKSLLIAQETAGLSLNEIIEISFLDEKKINPSAVAKRPVYVFLNFFKNNSKSSTHKYSDGLFFWYSRRVLKYKYKEEWYTSFLGNRLMGRDGSDNDLNGVIDVSNYGDKYPLVSHPDEYLLEGEQEETKIHNWTLY</sequence>
<accession>A0A2H0NAD5</accession>